<keyword evidence="7" id="KW-0336">GPI-anchor</keyword>
<evidence type="ECO:0000256" key="11">
    <source>
        <dbReference type="ARBA" id="ARBA00023136"/>
    </source>
</evidence>
<keyword evidence="4" id="KW-1003">Cell membrane</keyword>
<keyword evidence="12 15" id="KW-1015">Disulfide bond</keyword>
<comment type="caution">
    <text evidence="15">Lacks conserved residue(s) required for the propagation of feature annotation.</text>
</comment>
<feature type="signal peptide" evidence="16">
    <location>
        <begin position="1"/>
        <end position="17"/>
    </location>
</feature>
<dbReference type="GO" id="GO:0098552">
    <property type="term" value="C:side of membrane"/>
    <property type="evidence" value="ECO:0007669"/>
    <property type="project" value="UniProtKB-KW"/>
</dbReference>
<evidence type="ECO:0000256" key="8">
    <source>
        <dbReference type="ARBA" id="ARBA00022723"/>
    </source>
</evidence>
<evidence type="ECO:0000313" key="19">
    <source>
        <dbReference type="Proteomes" id="UP000800093"/>
    </source>
</evidence>
<evidence type="ECO:0000256" key="7">
    <source>
        <dbReference type="ARBA" id="ARBA00022622"/>
    </source>
</evidence>
<name>A0A9P4N297_9PLEO</name>
<keyword evidence="14" id="KW-0449">Lipoprotein</keyword>
<keyword evidence="10 15" id="KW-0408">Iron</keyword>
<keyword evidence="6 15" id="KW-0349">Heme</keyword>
<dbReference type="PANTHER" id="PTHR37928">
    <property type="entry name" value="CFEM DOMAIN PROTEIN (AFU_ORTHOLOGUE AFUA_6G14090)"/>
    <property type="match status" value="1"/>
</dbReference>
<keyword evidence="8 15" id="KW-0479">Metal-binding</keyword>
<accession>A0A9P4N297</accession>
<evidence type="ECO:0000256" key="9">
    <source>
        <dbReference type="ARBA" id="ARBA00022729"/>
    </source>
</evidence>
<evidence type="ECO:0000256" key="2">
    <source>
        <dbReference type="ARBA" id="ARBA00004613"/>
    </source>
</evidence>
<comment type="similarity">
    <text evidence="3">Belongs to the RBT5 family.</text>
</comment>
<evidence type="ECO:0000256" key="13">
    <source>
        <dbReference type="ARBA" id="ARBA00023180"/>
    </source>
</evidence>
<dbReference type="GO" id="GO:0005576">
    <property type="term" value="C:extracellular region"/>
    <property type="evidence" value="ECO:0007669"/>
    <property type="project" value="UniProtKB-SubCell"/>
</dbReference>
<dbReference type="OrthoDB" id="1193027at2759"/>
<dbReference type="Proteomes" id="UP000800093">
    <property type="component" value="Unassembled WGS sequence"/>
</dbReference>
<keyword evidence="9 16" id="KW-0732">Signal</keyword>
<dbReference type="AlphaFoldDB" id="A0A9P4N297"/>
<evidence type="ECO:0000256" key="14">
    <source>
        <dbReference type="ARBA" id="ARBA00023288"/>
    </source>
</evidence>
<dbReference type="InterPro" id="IPR008427">
    <property type="entry name" value="Extracellular_membr_CFEM_dom"/>
</dbReference>
<feature type="disulfide bond" evidence="15">
    <location>
        <begin position="44"/>
        <end position="51"/>
    </location>
</feature>
<organism evidence="18 19">
    <name type="scientific">Lojkania enalia</name>
    <dbReference type="NCBI Taxonomy" id="147567"/>
    <lineage>
        <taxon>Eukaryota</taxon>
        <taxon>Fungi</taxon>
        <taxon>Dikarya</taxon>
        <taxon>Ascomycota</taxon>
        <taxon>Pezizomycotina</taxon>
        <taxon>Dothideomycetes</taxon>
        <taxon>Pleosporomycetidae</taxon>
        <taxon>Pleosporales</taxon>
        <taxon>Pleosporales incertae sedis</taxon>
        <taxon>Lojkania</taxon>
    </lineage>
</organism>
<dbReference type="SMART" id="SM00747">
    <property type="entry name" value="CFEM"/>
    <property type="match status" value="1"/>
</dbReference>
<evidence type="ECO:0000256" key="12">
    <source>
        <dbReference type="ARBA" id="ARBA00023157"/>
    </source>
</evidence>
<evidence type="ECO:0000256" key="5">
    <source>
        <dbReference type="ARBA" id="ARBA00022525"/>
    </source>
</evidence>
<evidence type="ECO:0000256" key="15">
    <source>
        <dbReference type="PROSITE-ProRule" id="PRU01356"/>
    </source>
</evidence>
<keyword evidence="13" id="KW-0325">Glycoprotein</keyword>
<feature type="binding site" description="axial binding residue" evidence="15">
    <location>
        <position position="48"/>
    </location>
    <ligand>
        <name>heme</name>
        <dbReference type="ChEBI" id="CHEBI:30413"/>
    </ligand>
    <ligandPart>
        <name>Fe</name>
        <dbReference type="ChEBI" id="CHEBI:18248"/>
    </ligandPart>
</feature>
<keyword evidence="5" id="KW-0964">Secreted</keyword>
<evidence type="ECO:0000256" key="3">
    <source>
        <dbReference type="ARBA" id="ARBA00010031"/>
    </source>
</evidence>
<comment type="subcellular location">
    <subcellularLocation>
        <location evidence="1">Cell membrane</location>
        <topology evidence="1">Lipid-anchor</topology>
        <topology evidence="1">GPI-anchor</topology>
    </subcellularLocation>
    <subcellularLocation>
        <location evidence="2">Secreted</location>
    </subcellularLocation>
</comment>
<keyword evidence="11" id="KW-0472">Membrane</keyword>
<evidence type="ECO:0000256" key="10">
    <source>
        <dbReference type="ARBA" id="ARBA00023004"/>
    </source>
</evidence>
<evidence type="ECO:0000256" key="4">
    <source>
        <dbReference type="ARBA" id="ARBA00022475"/>
    </source>
</evidence>
<feature type="chain" id="PRO_5040396136" evidence="16">
    <location>
        <begin position="18"/>
        <end position="230"/>
    </location>
</feature>
<evidence type="ECO:0000313" key="18">
    <source>
        <dbReference type="EMBL" id="KAF2263217.1"/>
    </source>
</evidence>
<evidence type="ECO:0000259" key="17">
    <source>
        <dbReference type="PROSITE" id="PS52012"/>
    </source>
</evidence>
<feature type="domain" description="CFEM" evidence="17">
    <location>
        <begin position="1"/>
        <end position="114"/>
    </location>
</feature>
<gene>
    <name evidence="18" type="ORF">CC78DRAFT_554180</name>
</gene>
<comment type="caution">
    <text evidence="18">The sequence shown here is derived from an EMBL/GenBank/DDBJ whole genome shotgun (WGS) entry which is preliminary data.</text>
</comment>
<dbReference type="GO" id="GO:0046872">
    <property type="term" value="F:metal ion binding"/>
    <property type="evidence" value="ECO:0007669"/>
    <property type="project" value="UniProtKB-UniRule"/>
</dbReference>
<keyword evidence="19" id="KW-1185">Reference proteome</keyword>
<proteinExistence type="inferred from homology"/>
<protein>
    <submittedName>
        <fullName evidence="18">CFEM-domain-containing protein</fullName>
    </submittedName>
</protein>
<dbReference type="GO" id="GO:0005886">
    <property type="term" value="C:plasma membrane"/>
    <property type="evidence" value="ECO:0007669"/>
    <property type="project" value="UniProtKB-SubCell"/>
</dbReference>
<sequence>MKTSFAFLALGAGLAVAQDLSSLPQCGQTCISNMLAIANSQFGCSNGDIACYCNTPSFGYGVRDCSNEACPNAADANAVIAFGNAYCANFMATATVASTVSNSAGAILSSALETFGPSVSGSDGEVQSTAISTSALVATVVSGDSTFLQTTGFSTIFGVPSGVTESGGSAIASATDSAGSVIASATDSAGSVIASATDSAGSALSSATESAGSALSSATDSLGSVISSAT</sequence>
<evidence type="ECO:0000256" key="6">
    <source>
        <dbReference type="ARBA" id="ARBA00022617"/>
    </source>
</evidence>
<reference evidence="19" key="1">
    <citation type="journal article" date="2020" name="Stud. Mycol.">
        <title>101 Dothideomycetes genomes: A test case for predicting lifestyles and emergence of pathogens.</title>
        <authorList>
            <person name="Haridas S."/>
            <person name="Albert R."/>
            <person name="Binder M."/>
            <person name="Bloem J."/>
            <person name="LaButti K."/>
            <person name="Salamov A."/>
            <person name="Andreopoulos B."/>
            <person name="Baker S."/>
            <person name="Barry K."/>
            <person name="Bills G."/>
            <person name="Bluhm B."/>
            <person name="Cannon C."/>
            <person name="Castanera R."/>
            <person name="Culley D."/>
            <person name="Daum C."/>
            <person name="Ezra D."/>
            <person name="Gonzalez J."/>
            <person name="Henrissat B."/>
            <person name="Kuo A."/>
            <person name="Liang C."/>
            <person name="Lipzen A."/>
            <person name="Lutzoni F."/>
            <person name="Magnuson J."/>
            <person name="Mondo S."/>
            <person name="Nolan M."/>
            <person name="Ohm R."/>
            <person name="Pangilinan J."/>
            <person name="Park H.-J."/>
            <person name="Ramirez L."/>
            <person name="Alfaro M."/>
            <person name="Sun H."/>
            <person name="Tritt A."/>
            <person name="Yoshinaga Y."/>
            <person name="Zwiers L.-H."/>
            <person name="Turgeon B."/>
            <person name="Goodwin S."/>
            <person name="Spatafora J."/>
            <person name="Crous P."/>
            <person name="Grigoriev I."/>
        </authorList>
    </citation>
    <scope>NUCLEOTIDE SEQUENCE [LARGE SCALE GENOMIC DNA]</scope>
    <source>
        <strain evidence="19">CBS 304.66</strain>
    </source>
</reference>
<evidence type="ECO:0000256" key="16">
    <source>
        <dbReference type="SAM" id="SignalP"/>
    </source>
</evidence>
<evidence type="ECO:0000256" key="1">
    <source>
        <dbReference type="ARBA" id="ARBA00004609"/>
    </source>
</evidence>
<dbReference type="EMBL" id="ML986629">
    <property type="protein sequence ID" value="KAF2263217.1"/>
    <property type="molecule type" value="Genomic_DNA"/>
</dbReference>
<dbReference type="Pfam" id="PF05730">
    <property type="entry name" value="CFEM"/>
    <property type="match status" value="1"/>
</dbReference>
<dbReference type="InterPro" id="IPR051735">
    <property type="entry name" value="CFEM_domain"/>
</dbReference>
<dbReference type="PROSITE" id="PS52012">
    <property type="entry name" value="CFEM"/>
    <property type="match status" value="1"/>
</dbReference>
<dbReference type="PANTHER" id="PTHR37928:SF1">
    <property type="entry name" value="CFEM DOMAIN PROTEIN (AFU_ORTHOLOGUE AFUA_6G14090)"/>
    <property type="match status" value="1"/>
</dbReference>